<reference evidence="2 3" key="1">
    <citation type="submission" date="2020-04" db="EMBL/GenBank/DDBJ databases">
        <authorList>
            <person name="Yao Y."/>
            <person name="He Z."/>
        </authorList>
    </citation>
    <scope>NUCLEOTIDE SEQUENCE [LARGE SCALE GENOMIC DNA]</scope>
    <source>
        <strain evidence="2 3">CY-1</strain>
    </source>
</reference>
<dbReference type="Pfam" id="PF20178">
    <property type="entry name" value="ToxA_N"/>
    <property type="match status" value="2"/>
</dbReference>
<dbReference type="KEGG" id="pum:HGP31_04715"/>
<dbReference type="RefSeq" id="WP_168757250.1">
    <property type="nucleotide sequence ID" value="NZ_CP051487.1"/>
</dbReference>
<dbReference type="AlphaFoldDB" id="A0AAE7DCM9"/>
<evidence type="ECO:0000259" key="1">
    <source>
        <dbReference type="Pfam" id="PF20178"/>
    </source>
</evidence>
<dbReference type="Proteomes" id="UP000501367">
    <property type="component" value="Chromosome"/>
</dbReference>
<dbReference type="InterPro" id="IPR046673">
    <property type="entry name" value="ToxA_N"/>
</dbReference>
<evidence type="ECO:0000313" key="3">
    <source>
        <dbReference type="Proteomes" id="UP000501367"/>
    </source>
</evidence>
<feature type="domain" description="Dermonecrotic toxin N-terminal" evidence="1">
    <location>
        <begin position="454"/>
        <end position="605"/>
    </location>
</feature>
<organism evidence="2 3">
    <name type="scientific">Pseudomonas umsongensis</name>
    <dbReference type="NCBI Taxonomy" id="198618"/>
    <lineage>
        <taxon>Bacteria</taxon>
        <taxon>Pseudomonadati</taxon>
        <taxon>Pseudomonadota</taxon>
        <taxon>Gammaproteobacteria</taxon>
        <taxon>Pseudomonadales</taxon>
        <taxon>Pseudomonadaceae</taxon>
        <taxon>Pseudomonas</taxon>
    </lineage>
</organism>
<proteinExistence type="predicted"/>
<gene>
    <name evidence="2" type="ORF">HGP31_04715</name>
</gene>
<evidence type="ECO:0000313" key="2">
    <source>
        <dbReference type="EMBL" id="QJC77624.1"/>
    </source>
</evidence>
<protein>
    <recommendedName>
        <fullName evidence="1">Dermonecrotic toxin N-terminal domain-containing protein</fullName>
    </recommendedName>
</protein>
<sequence>MEINGLTNESAYKLQEEVLRPSRKTPQLPDWLQRASEEDRQYYFDAEQSLTESEQALDALLGEVKSLKAFARFQAREVVRLLSGEVVDPDHIFVRTHYTFFVGEQKVVQSNRLTLPEFMLNDLYGSTTIALEIKLEGGALPSGVTADDILEVMVGASMRKFHAEKFEKKYTDEAVLQAQQILLSSRIGLSSFSAKLQGHISDESLQIVAISSQGDERCSMGALSLGDAKGAFEGMIVCCGPQGEEGLCVLYAPQAPGGRSWYEFASFRQLNFHLFDWTAKPEGRSYLSRQTLASERASLDAYMRRLQDLPSQWCGIQRSPWPNSAEGALRQGVMLHVDWLRGEMQAVVPAGYRSATTAQRQCFARLNIELKGLTKLAGREAALISYEDFACKLIMKRAEEVLAQHGETVDIDPDLIVVRLDDSKEMTLSRMIIDEHHITEESGPTHNRGIYPSIRLSPGHPPVSDLLIKYVPGWSRTLRPGEQYLAMLKADYLDQDAPDYALKRDVYVDLRRHEMHRSALEALFCGHIERKQYEQIEQLIEQSREVEPDPISHVEDPESPQREGLYRFYLQNCRVDGIYVFRLMRNGAADDLLYTPHAPDCRSFRPLAEFARSVKTAELGSYYSKRVKFTQQKVVSAYLEKVKLRSIEDIPHLQSDSRVRDFSRCYTDAMAQIVDDVDAKTTSLGEIVSKLIYDNAIVAVTVFSLPFAPIGLALSAVVMTNAVFEGAKAYMEGDHEKMFSSYLDCLLELATMRIGKLGFSMAQKAIAKQVGNVNTCMGVISACTGKTVDLAVVSELIKQSLAEPDSSEQTILM</sequence>
<dbReference type="EMBL" id="CP051487">
    <property type="protein sequence ID" value="QJC77624.1"/>
    <property type="molecule type" value="Genomic_DNA"/>
</dbReference>
<name>A0AAE7DCM9_9PSED</name>
<dbReference type="GeneID" id="72192860"/>
<feature type="domain" description="Dermonecrotic toxin N-terminal" evidence="1">
    <location>
        <begin position="64"/>
        <end position="290"/>
    </location>
</feature>
<accession>A0AAE7DCM9</accession>